<dbReference type="OrthoDB" id="10512623at2759"/>
<comment type="caution">
    <text evidence="2">The sequence shown here is derived from an EMBL/GenBank/DDBJ whole genome shotgun (WGS) entry which is preliminary data.</text>
</comment>
<dbReference type="AlphaFoldDB" id="A0A8X7WDD2"/>
<organism evidence="2 3">
    <name type="scientific">Brassica carinata</name>
    <name type="common">Ethiopian mustard</name>
    <name type="synonym">Abyssinian cabbage</name>
    <dbReference type="NCBI Taxonomy" id="52824"/>
    <lineage>
        <taxon>Eukaryota</taxon>
        <taxon>Viridiplantae</taxon>
        <taxon>Streptophyta</taxon>
        <taxon>Embryophyta</taxon>
        <taxon>Tracheophyta</taxon>
        <taxon>Spermatophyta</taxon>
        <taxon>Magnoliopsida</taxon>
        <taxon>eudicotyledons</taxon>
        <taxon>Gunneridae</taxon>
        <taxon>Pentapetalae</taxon>
        <taxon>rosids</taxon>
        <taxon>malvids</taxon>
        <taxon>Brassicales</taxon>
        <taxon>Brassicaceae</taxon>
        <taxon>Brassiceae</taxon>
        <taxon>Brassica</taxon>
    </lineage>
</organism>
<sequence>MREKTAKELNVVRRQLASKPSKSASIDKGHKKSSNDRHMAPINTTRSASIDAKSQSVHTKLLTEMLNMLDSMHEELKELSDYAYDKIGKHEFSIDNIGERLQIITDAAAKMNERWTEG</sequence>
<feature type="compositionally biased region" description="Basic and acidic residues" evidence="1">
    <location>
        <begin position="1"/>
        <end position="11"/>
    </location>
</feature>
<evidence type="ECO:0000313" key="2">
    <source>
        <dbReference type="EMBL" id="KAG2328649.1"/>
    </source>
</evidence>
<reference evidence="2 3" key="1">
    <citation type="submission" date="2020-02" db="EMBL/GenBank/DDBJ databases">
        <authorList>
            <person name="Ma Q."/>
            <person name="Huang Y."/>
            <person name="Song X."/>
            <person name="Pei D."/>
        </authorList>
    </citation>
    <scope>NUCLEOTIDE SEQUENCE [LARGE SCALE GENOMIC DNA]</scope>
    <source>
        <strain evidence="2">Sxm20200214</strain>
        <tissue evidence="2">Leaf</tissue>
    </source>
</reference>
<name>A0A8X7WDD2_BRACI</name>
<dbReference type="Proteomes" id="UP000886595">
    <property type="component" value="Unassembled WGS sequence"/>
</dbReference>
<protein>
    <submittedName>
        <fullName evidence="2">Uncharacterized protein</fullName>
    </submittedName>
</protein>
<evidence type="ECO:0000313" key="3">
    <source>
        <dbReference type="Proteomes" id="UP000886595"/>
    </source>
</evidence>
<gene>
    <name evidence="2" type="ORF">Bca52824_011377</name>
</gene>
<accession>A0A8X7WDD2</accession>
<proteinExistence type="predicted"/>
<evidence type="ECO:0000256" key="1">
    <source>
        <dbReference type="SAM" id="MobiDB-lite"/>
    </source>
</evidence>
<feature type="region of interest" description="Disordered" evidence="1">
    <location>
        <begin position="1"/>
        <end position="51"/>
    </location>
</feature>
<dbReference type="EMBL" id="JAAMPC010000002">
    <property type="protein sequence ID" value="KAG2328649.1"/>
    <property type="molecule type" value="Genomic_DNA"/>
</dbReference>
<feature type="compositionally biased region" description="Polar residues" evidence="1">
    <location>
        <begin position="42"/>
        <end position="51"/>
    </location>
</feature>
<keyword evidence="3" id="KW-1185">Reference proteome</keyword>
<feature type="compositionally biased region" description="Basic and acidic residues" evidence="1">
    <location>
        <begin position="25"/>
        <end position="39"/>
    </location>
</feature>